<feature type="domain" description="PucR C-terminal helix-turn-helix" evidence="2">
    <location>
        <begin position="475"/>
        <end position="532"/>
    </location>
</feature>
<dbReference type="PANTHER" id="PTHR33744">
    <property type="entry name" value="CARBOHYDRATE DIACID REGULATOR"/>
    <property type="match status" value="1"/>
</dbReference>
<dbReference type="EMBL" id="JBHSNO010000005">
    <property type="protein sequence ID" value="MFC5589505.1"/>
    <property type="molecule type" value="Genomic_DNA"/>
</dbReference>
<dbReference type="InterPro" id="IPR042070">
    <property type="entry name" value="PucR_C-HTH_sf"/>
</dbReference>
<organism evidence="3 4">
    <name type="scientific">Sporosarcina soli</name>
    <dbReference type="NCBI Taxonomy" id="334736"/>
    <lineage>
        <taxon>Bacteria</taxon>
        <taxon>Bacillati</taxon>
        <taxon>Bacillota</taxon>
        <taxon>Bacilli</taxon>
        <taxon>Bacillales</taxon>
        <taxon>Caryophanaceae</taxon>
        <taxon>Sporosarcina</taxon>
    </lineage>
</organism>
<proteinExistence type="predicted"/>
<dbReference type="InterPro" id="IPR051448">
    <property type="entry name" value="CdaR-like_regulators"/>
</dbReference>
<keyword evidence="4" id="KW-1185">Reference proteome</keyword>
<name>A0ABW0TM34_9BACL</name>
<dbReference type="Pfam" id="PF13556">
    <property type="entry name" value="HTH_30"/>
    <property type="match status" value="1"/>
</dbReference>
<dbReference type="RefSeq" id="WP_381434275.1">
    <property type="nucleotide sequence ID" value="NZ_JBHSNO010000005.1"/>
</dbReference>
<evidence type="ECO:0000259" key="2">
    <source>
        <dbReference type="Pfam" id="PF13556"/>
    </source>
</evidence>
<gene>
    <name evidence="3" type="ORF">ACFPRA_11435</name>
</gene>
<evidence type="ECO:0000313" key="4">
    <source>
        <dbReference type="Proteomes" id="UP001596109"/>
    </source>
</evidence>
<feature type="domain" description="Purine catabolism PurC-like" evidence="1">
    <location>
        <begin position="11"/>
        <end position="129"/>
    </location>
</feature>
<sequence length="551" mass="63143">MNELKLTVGNILSRDSFTSAKVVAGEGGLDRQVKWTHVLEVNEFESLVDGGEMILTTGGGLQSDLPTQLEHVKKLVEKAVACLCIELGTHFTEIPADIISLANEHDFPIIVFENTVKFVEITQDLHTFIINQHHQMLSQLDMLSRKFNALSLTPNGILKILQELHQFFQKSILFMTDDRKAYYYPPESKEMEYTIRNYIETLPSGDVEQTIFSLEGQAFALMSVKGLGQTWGYLCLQVGQPISDEFTFLILDRASLAIAQILLRNRTIEERKQHNEDEFVRNLLNGRDFEQDDLQSYLPTMSRNMYFRIFTIQTNEQEINLSEDDWEEIKLQRSAMIRSVFKRAGFFPAVSSTKNEITVIAPFIAVDQLINETTRFSQVIQHIAEMKDNSFIAGEKCTFGISMVYKELADVKRGYEEAKKILALHESRLAETNFYEELGIYRLLLLLKNSNHLEAYVRDYLSAILDYDQKMGSTLFETLQVYLACSGSKKETADRLFIVRQTLYQRLEKLESLLGEKFMAPSNRLALEVAIMAHRLLTDNKSKADDRSLLL</sequence>
<reference evidence="4" key="1">
    <citation type="journal article" date="2019" name="Int. J. Syst. Evol. Microbiol.">
        <title>The Global Catalogue of Microorganisms (GCM) 10K type strain sequencing project: providing services to taxonomists for standard genome sequencing and annotation.</title>
        <authorList>
            <consortium name="The Broad Institute Genomics Platform"/>
            <consortium name="The Broad Institute Genome Sequencing Center for Infectious Disease"/>
            <person name="Wu L."/>
            <person name="Ma J."/>
        </authorList>
    </citation>
    <scope>NUCLEOTIDE SEQUENCE [LARGE SCALE GENOMIC DNA]</scope>
    <source>
        <strain evidence="4">CGMCC 4.1434</strain>
    </source>
</reference>
<dbReference type="Pfam" id="PF07905">
    <property type="entry name" value="PucR"/>
    <property type="match status" value="1"/>
</dbReference>
<comment type="caution">
    <text evidence="3">The sequence shown here is derived from an EMBL/GenBank/DDBJ whole genome shotgun (WGS) entry which is preliminary data.</text>
</comment>
<dbReference type="Gene3D" id="1.10.10.2840">
    <property type="entry name" value="PucR C-terminal helix-turn-helix domain"/>
    <property type="match status" value="1"/>
</dbReference>
<dbReference type="PANTHER" id="PTHR33744:SF1">
    <property type="entry name" value="DNA-BINDING TRANSCRIPTIONAL ACTIVATOR ADER"/>
    <property type="match status" value="1"/>
</dbReference>
<evidence type="ECO:0000259" key="1">
    <source>
        <dbReference type="Pfam" id="PF07905"/>
    </source>
</evidence>
<dbReference type="InterPro" id="IPR025736">
    <property type="entry name" value="PucR_C-HTH_dom"/>
</dbReference>
<dbReference type="Proteomes" id="UP001596109">
    <property type="component" value="Unassembled WGS sequence"/>
</dbReference>
<evidence type="ECO:0000313" key="3">
    <source>
        <dbReference type="EMBL" id="MFC5589505.1"/>
    </source>
</evidence>
<protein>
    <submittedName>
        <fullName evidence="3">PucR family transcriptional regulator</fullName>
    </submittedName>
</protein>
<accession>A0ABW0TM34</accession>
<dbReference type="InterPro" id="IPR012914">
    <property type="entry name" value="PucR_dom"/>
</dbReference>